<evidence type="ECO:0000256" key="3">
    <source>
        <dbReference type="PROSITE-ProRule" id="PRU00333"/>
    </source>
</evidence>
<proteinExistence type="predicted"/>
<evidence type="ECO:0000256" key="1">
    <source>
        <dbReference type="ARBA" id="ARBA00022603"/>
    </source>
</evidence>
<sequence>MTQIILKDGGAGQELIKRSSMPAHPLWSTKVMMEEPHFVQSVHEDFIRAGARLITLNTYTATPERLEREGVGDLFKPLQAKAVELVNAARDAVGVEGVRIAGCLPPLHGSYRPDKARSHKDMLPLYREIAAAQAEASDFLLCETLSSIAEVTAAAQAGSETGVPTWVAMTLSDDNSATLRSGETLEAALDALEDLDHAGVMLNCSKPEIVSANLPALLRRNKPVGAYANGFAGIDALEIGGTVKDLKARQEMTPDAYADFAMSWVAEGITLTGGCCEIGPAHIAELAKRLTAGGFEVV</sequence>
<dbReference type="PANTHER" id="PTHR11103">
    <property type="entry name" value="SLR1189 PROTEIN"/>
    <property type="match status" value="1"/>
</dbReference>
<dbReference type="Gene3D" id="3.20.20.330">
    <property type="entry name" value="Homocysteine-binding-like domain"/>
    <property type="match status" value="1"/>
</dbReference>
<dbReference type="GO" id="GO:0009086">
    <property type="term" value="P:methionine biosynthetic process"/>
    <property type="evidence" value="ECO:0007669"/>
    <property type="project" value="InterPro"/>
</dbReference>
<dbReference type="GO" id="GO:0008168">
    <property type="term" value="F:methyltransferase activity"/>
    <property type="evidence" value="ECO:0007669"/>
    <property type="project" value="UniProtKB-UniRule"/>
</dbReference>
<dbReference type="EC" id="2.1.1.10" evidence="5"/>
<name>A0A0P1I897_9RHOB</name>
<evidence type="ECO:0000256" key="2">
    <source>
        <dbReference type="ARBA" id="ARBA00022679"/>
    </source>
</evidence>
<dbReference type="InterPro" id="IPR036589">
    <property type="entry name" value="HCY_dom_sf"/>
</dbReference>
<dbReference type="STRING" id="1715693.PH7735_00105"/>
<dbReference type="GO" id="GO:0032259">
    <property type="term" value="P:methylation"/>
    <property type="evidence" value="ECO:0007669"/>
    <property type="project" value="UniProtKB-KW"/>
</dbReference>
<dbReference type="Proteomes" id="UP000051870">
    <property type="component" value="Unassembled WGS sequence"/>
</dbReference>
<keyword evidence="3" id="KW-0862">Zinc</keyword>
<protein>
    <submittedName>
        <fullName evidence="5">Homocysteine S-methyltransferase</fullName>
        <ecNumber evidence="5">2.1.1.10</ecNumber>
    </submittedName>
</protein>
<dbReference type="InterPro" id="IPR003726">
    <property type="entry name" value="HCY_dom"/>
</dbReference>
<dbReference type="PROSITE" id="PS50970">
    <property type="entry name" value="HCY"/>
    <property type="match status" value="1"/>
</dbReference>
<dbReference type="PANTHER" id="PTHR11103:SF18">
    <property type="entry name" value="SLR1189 PROTEIN"/>
    <property type="match status" value="1"/>
</dbReference>
<comment type="cofactor">
    <cofactor evidence="3">
        <name>Zn(2+)</name>
        <dbReference type="ChEBI" id="CHEBI:29105"/>
    </cofactor>
</comment>
<dbReference type="InterPro" id="IPR017226">
    <property type="entry name" value="BHMT-like"/>
</dbReference>
<dbReference type="EMBL" id="CYTW01000001">
    <property type="protein sequence ID" value="CUJ82062.1"/>
    <property type="molecule type" value="Genomic_DNA"/>
</dbReference>
<organism evidence="5 6">
    <name type="scientific">Shimia thalassica</name>
    <dbReference type="NCBI Taxonomy" id="1715693"/>
    <lineage>
        <taxon>Bacteria</taxon>
        <taxon>Pseudomonadati</taxon>
        <taxon>Pseudomonadota</taxon>
        <taxon>Alphaproteobacteria</taxon>
        <taxon>Rhodobacterales</taxon>
        <taxon>Roseobacteraceae</taxon>
    </lineage>
</organism>
<evidence type="ECO:0000313" key="6">
    <source>
        <dbReference type="Proteomes" id="UP000051870"/>
    </source>
</evidence>
<dbReference type="SUPFAM" id="SSF82282">
    <property type="entry name" value="Homocysteine S-methyltransferase"/>
    <property type="match status" value="1"/>
</dbReference>
<keyword evidence="3" id="KW-0479">Metal-binding</keyword>
<gene>
    <name evidence="5" type="primary">mmuM</name>
    <name evidence="5" type="ORF">PH7735_00105</name>
</gene>
<accession>A0A0P1I897</accession>
<reference evidence="6" key="1">
    <citation type="submission" date="2015-09" db="EMBL/GenBank/DDBJ databases">
        <authorList>
            <person name="Rodrigo-Torres Lidia"/>
            <person name="Arahal R.David."/>
        </authorList>
    </citation>
    <scope>NUCLEOTIDE SEQUENCE [LARGE SCALE GENOMIC DNA]</scope>
    <source>
        <strain evidence="6">CECT 7735</strain>
    </source>
</reference>
<dbReference type="RefSeq" id="WP_058309390.1">
    <property type="nucleotide sequence ID" value="NZ_CYTW01000001.1"/>
</dbReference>
<dbReference type="GO" id="GO:0008270">
    <property type="term" value="F:zinc ion binding"/>
    <property type="evidence" value="ECO:0007669"/>
    <property type="project" value="InterPro"/>
</dbReference>
<evidence type="ECO:0000259" key="4">
    <source>
        <dbReference type="PROSITE" id="PS50970"/>
    </source>
</evidence>
<feature type="binding site" evidence="3">
    <location>
        <position position="275"/>
    </location>
    <ligand>
        <name>Zn(2+)</name>
        <dbReference type="ChEBI" id="CHEBI:29105"/>
    </ligand>
</feature>
<feature type="domain" description="Hcy-binding" evidence="4">
    <location>
        <begin position="1"/>
        <end position="290"/>
    </location>
</feature>
<keyword evidence="2 3" id="KW-0808">Transferase</keyword>
<dbReference type="AlphaFoldDB" id="A0A0P1I897"/>
<dbReference type="Pfam" id="PF02574">
    <property type="entry name" value="S-methyl_trans"/>
    <property type="match status" value="1"/>
</dbReference>
<feature type="binding site" evidence="3">
    <location>
        <position position="276"/>
    </location>
    <ligand>
        <name>Zn(2+)</name>
        <dbReference type="ChEBI" id="CHEBI:29105"/>
    </ligand>
</feature>
<keyword evidence="1 3" id="KW-0489">Methyltransferase</keyword>
<dbReference type="GeneID" id="83879208"/>
<evidence type="ECO:0000313" key="5">
    <source>
        <dbReference type="EMBL" id="CUJ82062.1"/>
    </source>
</evidence>
<keyword evidence="6" id="KW-1185">Reference proteome</keyword>
<feature type="binding site" evidence="3">
    <location>
        <position position="204"/>
    </location>
    <ligand>
        <name>Zn(2+)</name>
        <dbReference type="ChEBI" id="CHEBI:29105"/>
    </ligand>
</feature>
<dbReference type="PIRSF" id="PIRSF037505">
    <property type="entry name" value="Betaine_HMT"/>
    <property type="match status" value="1"/>
</dbReference>